<proteinExistence type="predicted"/>
<feature type="transmembrane region" description="Helical" evidence="1">
    <location>
        <begin position="154"/>
        <end position="172"/>
    </location>
</feature>
<evidence type="ECO:0000313" key="3">
    <source>
        <dbReference type="Proteomes" id="UP001254165"/>
    </source>
</evidence>
<comment type="caution">
    <text evidence="2">The sequence shown here is derived from an EMBL/GenBank/DDBJ whole genome shotgun (WGS) entry which is preliminary data.</text>
</comment>
<keyword evidence="1" id="KW-0812">Transmembrane</keyword>
<evidence type="ECO:0000256" key="1">
    <source>
        <dbReference type="SAM" id="Phobius"/>
    </source>
</evidence>
<accession>A0ABU3NQS5</accession>
<feature type="transmembrane region" description="Helical" evidence="1">
    <location>
        <begin position="179"/>
        <end position="201"/>
    </location>
</feature>
<name>A0ABU3NQS5_9CHLR</name>
<evidence type="ECO:0008006" key="4">
    <source>
        <dbReference type="Google" id="ProtNLM"/>
    </source>
</evidence>
<evidence type="ECO:0000313" key="2">
    <source>
        <dbReference type="EMBL" id="MDT8899142.1"/>
    </source>
</evidence>
<dbReference type="EMBL" id="JAUHMF010000002">
    <property type="protein sequence ID" value="MDT8899142.1"/>
    <property type="molecule type" value="Genomic_DNA"/>
</dbReference>
<reference evidence="2 3" key="1">
    <citation type="submission" date="2023-07" db="EMBL/GenBank/DDBJ databases">
        <title>Novel species of Thermanaerothrix with wide hydrolytic capabilities.</title>
        <authorList>
            <person name="Zayulina K.S."/>
            <person name="Podosokorskaya O.A."/>
            <person name="Elcheninov A.G."/>
        </authorList>
    </citation>
    <scope>NUCLEOTIDE SEQUENCE [LARGE SCALE GENOMIC DNA]</scope>
    <source>
        <strain evidence="2 3">4228-RoL</strain>
    </source>
</reference>
<dbReference type="RefSeq" id="WP_315625826.1">
    <property type="nucleotide sequence ID" value="NZ_JAUHMF010000002.1"/>
</dbReference>
<feature type="transmembrane region" description="Helical" evidence="1">
    <location>
        <begin position="213"/>
        <end position="237"/>
    </location>
</feature>
<keyword evidence="1" id="KW-0472">Membrane</keyword>
<dbReference type="Proteomes" id="UP001254165">
    <property type="component" value="Unassembled WGS sequence"/>
</dbReference>
<keyword evidence="3" id="KW-1185">Reference proteome</keyword>
<feature type="transmembrane region" description="Helical" evidence="1">
    <location>
        <begin position="102"/>
        <end position="124"/>
    </location>
</feature>
<keyword evidence="1" id="KW-1133">Transmembrane helix</keyword>
<sequence length="250" mass="28007">MAFEGLIAFGLTLLSFLVIQRWLHHELQMFFYLLTRRSNLAVILFSILLLPGVVLHEFSHVLFAKLLRVPLRGFSLLPRMLPNGQLQLGSVQTSKTDFLRDALIGVAPFFIGTLVVSHLGSNYLGLKTLLPFLLQANWQGLLPQALVLTQQPDFWLWFYLTFTISSTMIPSAADRRAWWAVAVALGIFSVVAFLAGIGQWLALTLWPLLNRALLTLGLILGMALTIHLVLAIPIWGINRLLFRAQRALAP</sequence>
<feature type="transmembrane region" description="Helical" evidence="1">
    <location>
        <begin position="40"/>
        <end position="63"/>
    </location>
</feature>
<organism evidence="2 3">
    <name type="scientific">Thermanaerothrix solaris</name>
    <dbReference type="NCBI Taxonomy" id="3058434"/>
    <lineage>
        <taxon>Bacteria</taxon>
        <taxon>Bacillati</taxon>
        <taxon>Chloroflexota</taxon>
        <taxon>Anaerolineae</taxon>
        <taxon>Anaerolineales</taxon>
        <taxon>Anaerolineaceae</taxon>
        <taxon>Thermanaerothrix</taxon>
    </lineage>
</organism>
<protein>
    <recommendedName>
        <fullName evidence="4">Peptidase M50 domain-containing protein</fullName>
    </recommendedName>
</protein>
<gene>
    <name evidence="2" type="ORF">QYE77_12795</name>
</gene>